<evidence type="ECO:0000256" key="1">
    <source>
        <dbReference type="SAM" id="Phobius"/>
    </source>
</evidence>
<gene>
    <name evidence="2" type="ORF">XJ44_02980</name>
</gene>
<feature type="transmembrane region" description="Helical" evidence="1">
    <location>
        <begin position="76"/>
        <end position="95"/>
    </location>
</feature>
<feature type="transmembrane region" description="Helical" evidence="1">
    <location>
        <begin position="188"/>
        <end position="208"/>
    </location>
</feature>
<feature type="transmembrane region" description="Helical" evidence="1">
    <location>
        <begin position="235"/>
        <end position="257"/>
    </location>
</feature>
<name>A0ABX3ILU6_9BACT</name>
<feature type="transmembrane region" description="Helical" evidence="1">
    <location>
        <begin position="155"/>
        <end position="181"/>
    </location>
</feature>
<feature type="transmembrane region" description="Helical" evidence="1">
    <location>
        <begin position="12"/>
        <end position="32"/>
    </location>
</feature>
<evidence type="ECO:0000313" key="2">
    <source>
        <dbReference type="EMBL" id="ONN27598.1"/>
    </source>
</evidence>
<organism evidence="2 3">
    <name type="scientific">Thermosipho affectus</name>
    <dbReference type="NCBI Taxonomy" id="660294"/>
    <lineage>
        <taxon>Bacteria</taxon>
        <taxon>Thermotogati</taxon>
        <taxon>Thermotogota</taxon>
        <taxon>Thermotogae</taxon>
        <taxon>Thermotogales</taxon>
        <taxon>Fervidobacteriaceae</taxon>
        <taxon>Thermosipho</taxon>
    </lineage>
</organism>
<feature type="transmembrane region" description="Helical" evidence="1">
    <location>
        <begin position="116"/>
        <end position="143"/>
    </location>
</feature>
<dbReference type="Pfam" id="PF12679">
    <property type="entry name" value="ABC2_membrane_2"/>
    <property type="match status" value="1"/>
</dbReference>
<keyword evidence="1" id="KW-0472">Membrane</keyword>
<dbReference type="EMBL" id="LBFC01000009">
    <property type="protein sequence ID" value="ONN27598.1"/>
    <property type="molecule type" value="Genomic_DNA"/>
</dbReference>
<evidence type="ECO:0008006" key="4">
    <source>
        <dbReference type="Google" id="ProtNLM"/>
    </source>
</evidence>
<comment type="caution">
    <text evidence="2">The sequence shown here is derived from an EMBL/GenBank/DDBJ whole genome shotgun (WGS) entry which is preliminary data.</text>
</comment>
<keyword evidence="1" id="KW-1133">Transmembrane helix</keyword>
<keyword evidence="1" id="KW-0812">Transmembrane</keyword>
<reference evidence="2 3" key="1">
    <citation type="submission" date="2015-06" db="EMBL/GenBank/DDBJ databases">
        <title>Genome sequencing of Thermotogales isolates from hydrothermal vents.</title>
        <authorList>
            <person name="Haverkamp T.H."/>
            <person name="Kublanov I.V."/>
            <person name="Nesbo C.L."/>
        </authorList>
    </citation>
    <scope>NUCLEOTIDE SEQUENCE [LARGE SCALE GENOMIC DNA]</scope>
    <source>
        <strain evidence="3">ik275mar</strain>
    </source>
</reference>
<sequence>MLFLKDLKHNLKVFFIWFAILFMFSYMVAPFIDTVMNDSEEILKFVNSLPKFMLKAFNISESFITPEGFFGAKVMMMAQIFAAIFSVLLASSIFSQEFEYKTIEYLLIKPISRKRVYWYKTFVLFLFYSTFALAFGLSVLYLFNVYVNFEYNARILLGFALYLYVVETFFGFLTLLFSVLFQKSTFSISLSIGLFVIMYITDLVGTTMEKMENIRYFSIFKYISIGDTLKTNTVFVKNSICLILISFVMLIIGEVIFRKEDIKI</sequence>
<dbReference type="PANTHER" id="PTHR37305:SF1">
    <property type="entry name" value="MEMBRANE PROTEIN"/>
    <property type="match status" value="1"/>
</dbReference>
<dbReference type="PANTHER" id="PTHR37305">
    <property type="entry name" value="INTEGRAL MEMBRANE PROTEIN-RELATED"/>
    <property type="match status" value="1"/>
</dbReference>
<protein>
    <recommendedName>
        <fullName evidence="4">ABC transporter permease</fullName>
    </recommendedName>
</protein>
<keyword evidence="3" id="KW-1185">Reference proteome</keyword>
<evidence type="ECO:0000313" key="3">
    <source>
        <dbReference type="Proteomes" id="UP000242616"/>
    </source>
</evidence>
<dbReference type="Proteomes" id="UP000242616">
    <property type="component" value="Unassembled WGS sequence"/>
</dbReference>
<proteinExistence type="predicted"/>
<dbReference type="RefSeq" id="WP_075665582.1">
    <property type="nucleotide sequence ID" value="NZ_LBFC01000009.1"/>
</dbReference>
<accession>A0ABX3ILU6</accession>